<evidence type="ECO:0000313" key="13">
    <source>
        <dbReference type="EMBL" id="AKQ02623.1"/>
    </source>
</evidence>
<keyword evidence="10" id="KW-0411">Iron-sulfur</keyword>
<dbReference type="InterPro" id="IPR036895">
    <property type="entry name" value="Uracil-DNA_glycosylase-like_sf"/>
</dbReference>
<evidence type="ECO:0000256" key="9">
    <source>
        <dbReference type="ARBA" id="ARBA00023004"/>
    </source>
</evidence>
<dbReference type="EMBL" id="KT007001">
    <property type="protein sequence ID" value="AKQ02623.1"/>
    <property type="molecule type" value="Genomic_DNA"/>
</dbReference>
<evidence type="ECO:0000256" key="2">
    <source>
        <dbReference type="ARBA" id="ARBA00006521"/>
    </source>
</evidence>
<proteinExistence type="inferred from homology"/>
<comment type="catalytic activity">
    <reaction evidence="1">
        <text>Hydrolyzes single-stranded DNA or mismatched double-stranded DNA and polynucleotides, releasing free uracil.</text>
        <dbReference type="EC" id="3.2.2.27"/>
    </reaction>
</comment>
<keyword evidence="6" id="KW-0479">Metal-binding</keyword>
<dbReference type="GO" id="GO:0046872">
    <property type="term" value="F:metal ion binding"/>
    <property type="evidence" value="ECO:0007669"/>
    <property type="project" value="UniProtKB-KW"/>
</dbReference>
<evidence type="ECO:0000256" key="8">
    <source>
        <dbReference type="ARBA" id="ARBA00022801"/>
    </source>
</evidence>
<dbReference type="GO" id="GO:0051539">
    <property type="term" value="F:4 iron, 4 sulfur cluster binding"/>
    <property type="evidence" value="ECO:0007669"/>
    <property type="project" value="UniProtKB-KW"/>
</dbReference>
<accession>A0A0H4T4N0</accession>
<reference evidence="13" key="1">
    <citation type="journal article" date="2015" name="ISME J.">
        <title>Aquifer environment selects for microbial species cohorts in sediment and groundwater.</title>
        <authorList>
            <person name="Hug L.A."/>
            <person name="Thomas B.C."/>
            <person name="Brown C.T."/>
            <person name="Frischkorn K.R."/>
            <person name="Williams K.H."/>
            <person name="Tringe S.G."/>
            <person name="Banfield J.F."/>
        </authorList>
    </citation>
    <scope>NUCLEOTIDE SEQUENCE</scope>
</reference>
<protein>
    <recommendedName>
        <fullName evidence="4">Type-4 uracil-DNA glycosylase</fullName>
        <ecNumber evidence="3">3.2.2.27</ecNumber>
    </recommendedName>
</protein>
<dbReference type="CDD" id="cd10030">
    <property type="entry name" value="UDG-F4_TTUDGA_SPO1dp_like"/>
    <property type="match status" value="1"/>
</dbReference>
<dbReference type="InterPro" id="IPR005273">
    <property type="entry name" value="Ura-DNA_glyco_family4"/>
</dbReference>
<dbReference type="GO" id="GO:0006281">
    <property type="term" value="P:DNA repair"/>
    <property type="evidence" value="ECO:0007669"/>
    <property type="project" value="UniProtKB-KW"/>
</dbReference>
<organism evidence="13">
    <name type="scientific">uncultured Parcubacteria bacterium Rifle_16ft_4_minimus_37658</name>
    <dbReference type="NCBI Taxonomy" id="1665141"/>
    <lineage>
        <taxon>Bacteria</taxon>
        <taxon>Candidatus Parcubacteria</taxon>
        <taxon>environmental samples</taxon>
    </lineage>
</organism>
<keyword evidence="8" id="KW-0378">Hydrolase</keyword>
<dbReference type="GO" id="GO:0016779">
    <property type="term" value="F:nucleotidyltransferase activity"/>
    <property type="evidence" value="ECO:0007669"/>
    <property type="project" value="UniProtKB-KW"/>
</dbReference>
<dbReference type="PANTHER" id="PTHR33693:SF1">
    <property type="entry name" value="TYPE-4 URACIL-DNA GLYCOSYLASE"/>
    <property type="match status" value="1"/>
</dbReference>
<keyword evidence="9" id="KW-0408">Iron</keyword>
<evidence type="ECO:0000256" key="7">
    <source>
        <dbReference type="ARBA" id="ARBA00022763"/>
    </source>
</evidence>
<keyword evidence="7" id="KW-0227">DNA damage</keyword>
<evidence type="ECO:0000256" key="5">
    <source>
        <dbReference type="ARBA" id="ARBA00022485"/>
    </source>
</evidence>
<dbReference type="GO" id="GO:0004844">
    <property type="term" value="F:uracil DNA N-glycosylase activity"/>
    <property type="evidence" value="ECO:0007669"/>
    <property type="project" value="UniProtKB-EC"/>
</dbReference>
<dbReference type="EC" id="3.2.2.27" evidence="3"/>
<dbReference type="Pfam" id="PF03167">
    <property type="entry name" value="UDG"/>
    <property type="match status" value="1"/>
</dbReference>
<dbReference type="SMART" id="SM00986">
    <property type="entry name" value="UDG"/>
    <property type="match status" value="1"/>
</dbReference>
<evidence type="ECO:0000256" key="4">
    <source>
        <dbReference type="ARBA" id="ARBA00019403"/>
    </source>
</evidence>
<keyword evidence="13" id="KW-0548">Nucleotidyltransferase</keyword>
<dbReference type="SUPFAM" id="SSF52141">
    <property type="entry name" value="Uracil-DNA glycosylase-like"/>
    <property type="match status" value="1"/>
</dbReference>
<keyword evidence="13" id="KW-0808">Transferase</keyword>
<dbReference type="NCBIfam" id="TIGR00758">
    <property type="entry name" value="UDG_fam4"/>
    <property type="match status" value="1"/>
</dbReference>
<feature type="domain" description="Uracil-DNA glycosylase-like" evidence="12">
    <location>
        <begin position="30"/>
        <end position="181"/>
    </location>
</feature>
<evidence type="ECO:0000259" key="12">
    <source>
        <dbReference type="SMART" id="SM00986"/>
    </source>
</evidence>
<dbReference type="SMART" id="SM00987">
    <property type="entry name" value="UreE_C"/>
    <property type="match status" value="1"/>
</dbReference>
<evidence type="ECO:0000256" key="11">
    <source>
        <dbReference type="ARBA" id="ARBA00023204"/>
    </source>
</evidence>
<evidence type="ECO:0000256" key="1">
    <source>
        <dbReference type="ARBA" id="ARBA00001400"/>
    </source>
</evidence>
<keyword evidence="5" id="KW-0004">4Fe-4S</keyword>
<dbReference type="InterPro" id="IPR051536">
    <property type="entry name" value="UDG_Type-4/5"/>
</dbReference>
<comment type="similarity">
    <text evidence="2">Belongs to the uracil-DNA glycosylase (UDG) superfamily. Type 4 (UDGa) family.</text>
</comment>
<dbReference type="InterPro" id="IPR005122">
    <property type="entry name" value="Uracil-DNA_glycosylase-like"/>
</dbReference>
<sequence length="206" mass="23474">MNKEESLLLLKKEIEENQNLPLYGEGNLVFGEGSADAEVLFIGEAPGFHEDKLSRPFVGQAGKLLDKLLLMIKWPRESVYITNIVKRRPPSNRDPLPSEIDAYKPYLERQIKIIDPKIIATLGRYSMNYFLPEAKISRDHGVAQFAGEYLILPLYHPAAALRATAVLKDLETDFKKLPDILKNPLMRPETAKIQKLTEEDKQTKLF</sequence>
<name>A0A0H4T4N0_9BACT</name>
<dbReference type="AlphaFoldDB" id="A0A0H4T4N0"/>
<dbReference type="PANTHER" id="PTHR33693">
    <property type="entry name" value="TYPE-5 URACIL-DNA GLYCOSYLASE"/>
    <property type="match status" value="1"/>
</dbReference>
<evidence type="ECO:0000256" key="10">
    <source>
        <dbReference type="ARBA" id="ARBA00023014"/>
    </source>
</evidence>
<evidence type="ECO:0000256" key="3">
    <source>
        <dbReference type="ARBA" id="ARBA00012030"/>
    </source>
</evidence>
<keyword evidence="11" id="KW-0234">DNA repair</keyword>
<dbReference type="Gene3D" id="3.40.470.10">
    <property type="entry name" value="Uracil-DNA glycosylase-like domain"/>
    <property type="match status" value="1"/>
</dbReference>
<evidence type="ECO:0000256" key="6">
    <source>
        <dbReference type="ARBA" id="ARBA00022723"/>
    </source>
</evidence>